<evidence type="ECO:0000313" key="1">
    <source>
        <dbReference type="EMBL" id="AID52785.1"/>
    </source>
</evidence>
<organism evidence="2 3">
    <name type="scientific">Falconid herpesvirus 1</name>
    <dbReference type="NCBI Taxonomy" id="1510155"/>
    <lineage>
        <taxon>Viruses</taxon>
        <taxon>Duplodnaviria</taxon>
        <taxon>Heunggongvirae</taxon>
        <taxon>Peploviricota</taxon>
        <taxon>Herviviricetes</taxon>
        <taxon>Herpesvirales</taxon>
        <taxon>Orthoherpesviridae</taxon>
        <taxon>Alphaherpesvirinae</taxon>
        <taxon>Mardivirus</taxon>
        <taxon>Mardivirus columbidalpha1</taxon>
    </lineage>
</organism>
<sequence>MPDGEYTGRLCRRWLVIVETYCPYGNDQPLGFVNVNDGGEWMRRAGGERVIDRGYREGGGVGGVERRNRKGAISIRHPDIHRPQRGWGGGVCGGDRHRFSLTPTPPQTPLILRGPYYNGARWHR</sequence>
<dbReference type="KEGG" id="vg:19738409"/>
<dbReference type="EMBL" id="KJ668231">
    <property type="protein sequence ID" value="AID52811.1"/>
    <property type="molecule type" value="Genomic_DNA"/>
</dbReference>
<protein>
    <submittedName>
        <fullName evidence="2">Uncharacterized protein</fullName>
    </submittedName>
</protein>
<dbReference type="Proteomes" id="UP000146149">
    <property type="component" value="Segment"/>
</dbReference>
<evidence type="ECO:0000313" key="3">
    <source>
        <dbReference type="Proteomes" id="UP000146149"/>
    </source>
</evidence>
<dbReference type="EMBL" id="KJ668231">
    <property type="protein sequence ID" value="AID52785.1"/>
    <property type="molecule type" value="Genomic_DNA"/>
</dbReference>
<evidence type="ECO:0000313" key="2">
    <source>
        <dbReference type="EMBL" id="AID52811.1"/>
    </source>
</evidence>
<dbReference type="KEGG" id="vg:19738383"/>
<dbReference type="RefSeq" id="YP_009046579.1">
    <property type="nucleotide sequence ID" value="NC_024450.1"/>
</dbReference>
<dbReference type="RefSeq" id="YP_009046605.1">
    <property type="nucleotide sequence ID" value="NC_024450.1"/>
</dbReference>
<name>A0A068EPG4_9ALPH</name>
<dbReference type="GeneID" id="19738383"/>
<dbReference type="GeneID" id="19738409"/>
<reference evidence="2 3" key="1">
    <citation type="journal article" date="2014" name="Virus Res.">
        <title>Molecular characterization of the complete genome of falconid herpesvirus strain S-18.</title>
        <authorList>
            <person name="Spatz S.J."/>
            <person name="Volkening J.D."/>
            <person name="Ross T.A."/>
        </authorList>
    </citation>
    <scope>NUCLEOTIDE SEQUENCE [LARGE SCALE GENOMIC DNA]</scope>
    <source>
        <strain evidence="2">S-18</strain>
    </source>
</reference>
<accession>A0A068EPG4</accession>
<proteinExistence type="predicted"/>
<gene>
    <name evidence="1" type="ORF">FaHV1S18_095</name>
    <name evidence="2" type="ORF">FaHV1S18_121</name>
</gene>